<dbReference type="EMBL" id="MU004311">
    <property type="protein sequence ID" value="KAF2658902.1"/>
    <property type="molecule type" value="Genomic_DNA"/>
</dbReference>
<dbReference type="OrthoDB" id="3793955at2759"/>
<dbReference type="AlphaFoldDB" id="A0A6A6TGP5"/>
<organism evidence="2 3">
    <name type="scientific">Lophiostoma macrostomum CBS 122681</name>
    <dbReference type="NCBI Taxonomy" id="1314788"/>
    <lineage>
        <taxon>Eukaryota</taxon>
        <taxon>Fungi</taxon>
        <taxon>Dikarya</taxon>
        <taxon>Ascomycota</taxon>
        <taxon>Pezizomycotina</taxon>
        <taxon>Dothideomycetes</taxon>
        <taxon>Pleosporomycetidae</taxon>
        <taxon>Pleosporales</taxon>
        <taxon>Lophiostomataceae</taxon>
        <taxon>Lophiostoma</taxon>
    </lineage>
</organism>
<keyword evidence="3" id="KW-1185">Reference proteome</keyword>
<evidence type="ECO:0000313" key="3">
    <source>
        <dbReference type="Proteomes" id="UP000799324"/>
    </source>
</evidence>
<protein>
    <submittedName>
        <fullName evidence="2">Uncharacterized protein</fullName>
    </submittedName>
</protein>
<evidence type="ECO:0000256" key="1">
    <source>
        <dbReference type="SAM" id="MobiDB-lite"/>
    </source>
</evidence>
<proteinExistence type="predicted"/>
<feature type="compositionally biased region" description="Low complexity" evidence="1">
    <location>
        <begin position="1"/>
        <end position="23"/>
    </location>
</feature>
<name>A0A6A6TGP5_9PLEO</name>
<feature type="region of interest" description="Disordered" evidence="1">
    <location>
        <begin position="1"/>
        <end position="45"/>
    </location>
</feature>
<dbReference type="Proteomes" id="UP000799324">
    <property type="component" value="Unassembled WGS sequence"/>
</dbReference>
<sequence length="209" mass="23235">MPISSSSPSSSSPPIHAHMHTSSTPPPPHPDFDPSTGSLSLKDIDTTSMAFNTSYERTPIPKIPFPHPKWHAKHTSSADVVARLREEVYEEYDAEMGFGESFGGVRESVEIGNGNRTESEDDVLREGGEERRGERLVDMITRMADMSDRDGGWPRNWMGYVQWPESGVRSSIAREAKRARDERQIGEGGVVCADMGSQGRGTKRLRVKY</sequence>
<accession>A0A6A6TGP5</accession>
<evidence type="ECO:0000313" key="2">
    <source>
        <dbReference type="EMBL" id="KAF2658902.1"/>
    </source>
</evidence>
<gene>
    <name evidence="2" type="ORF">K491DRAFT_713151</name>
</gene>
<reference evidence="2" key="1">
    <citation type="journal article" date="2020" name="Stud. Mycol.">
        <title>101 Dothideomycetes genomes: a test case for predicting lifestyles and emergence of pathogens.</title>
        <authorList>
            <person name="Haridas S."/>
            <person name="Albert R."/>
            <person name="Binder M."/>
            <person name="Bloem J."/>
            <person name="Labutti K."/>
            <person name="Salamov A."/>
            <person name="Andreopoulos B."/>
            <person name="Baker S."/>
            <person name="Barry K."/>
            <person name="Bills G."/>
            <person name="Bluhm B."/>
            <person name="Cannon C."/>
            <person name="Castanera R."/>
            <person name="Culley D."/>
            <person name="Daum C."/>
            <person name="Ezra D."/>
            <person name="Gonzalez J."/>
            <person name="Henrissat B."/>
            <person name="Kuo A."/>
            <person name="Liang C."/>
            <person name="Lipzen A."/>
            <person name="Lutzoni F."/>
            <person name="Magnuson J."/>
            <person name="Mondo S."/>
            <person name="Nolan M."/>
            <person name="Ohm R."/>
            <person name="Pangilinan J."/>
            <person name="Park H.-J."/>
            <person name="Ramirez L."/>
            <person name="Alfaro M."/>
            <person name="Sun H."/>
            <person name="Tritt A."/>
            <person name="Yoshinaga Y."/>
            <person name="Zwiers L.-H."/>
            <person name="Turgeon B."/>
            <person name="Goodwin S."/>
            <person name="Spatafora J."/>
            <person name="Crous P."/>
            <person name="Grigoriev I."/>
        </authorList>
    </citation>
    <scope>NUCLEOTIDE SEQUENCE</scope>
    <source>
        <strain evidence="2">CBS 122681</strain>
    </source>
</reference>